<feature type="domain" description="Band 7" evidence="4">
    <location>
        <begin position="7"/>
        <end position="166"/>
    </location>
</feature>
<evidence type="ECO:0000313" key="6">
    <source>
        <dbReference type="EnsemblProtists" id="EKX41754"/>
    </source>
</evidence>
<dbReference type="InterPro" id="IPR001107">
    <property type="entry name" value="Band_7"/>
</dbReference>
<dbReference type="PANTHER" id="PTHR43327">
    <property type="entry name" value="STOMATIN-LIKE PROTEIN 2, MITOCHONDRIAL"/>
    <property type="match status" value="1"/>
</dbReference>
<dbReference type="OMA" id="YLQMLPK"/>
<dbReference type="InterPro" id="IPR032435">
    <property type="entry name" value="STML2-like_C"/>
</dbReference>
<accession>L1J0U6</accession>
<evidence type="ECO:0000313" key="7">
    <source>
        <dbReference type="Proteomes" id="UP000011087"/>
    </source>
</evidence>
<evidence type="ECO:0000256" key="2">
    <source>
        <dbReference type="ARBA" id="ARBA00008164"/>
    </source>
</evidence>
<dbReference type="RefSeq" id="XP_005828734.1">
    <property type="nucleotide sequence ID" value="XM_005828677.1"/>
</dbReference>
<reference evidence="7" key="2">
    <citation type="submission" date="2012-11" db="EMBL/GenBank/DDBJ databases">
        <authorList>
            <person name="Kuo A."/>
            <person name="Curtis B.A."/>
            <person name="Tanifuji G."/>
            <person name="Burki F."/>
            <person name="Gruber A."/>
            <person name="Irimia M."/>
            <person name="Maruyama S."/>
            <person name="Arias M.C."/>
            <person name="Ball S.G."/>
            <person name="Gile G.H."/>
            <person name="Hirakawa Y."/>
            <person name="Hopkins J.F."/>
            <person name="Rensing S.A."/>
            <person name="Schmutz J."/>
            <person name="Symeonidi A."/>
            <person name="Elias M."/>
            <person name="Eveleigh R.J."/>
            <person name="Herman E.K."/>
            <person name="Klute M.J."/>
            <person name="Nakayama T."/>
            <person name="Obornik M."/>
            <person name="Reyes-Prieto A."/>
            <person name="Armbrust E.V."/>
            <person name="Aves S.J."/>
            <person name="Beiko R.G."/>
            <person name="Coutinho P."/>
            <person name="Dacks J.B."/>
            <person name="Durnford D.G."/>
            <person name="Fast N.M."/>
            <person name="Green B.R."/>
            <person name="Grisdale C."/>
            <person name="Hempe F."/>
            <person name="Henrissat B."/>
            <person name="Hoppner M.P."/>
            <person name="Ishida K.-I."/>
            <person name="Kim E."/>
            <person name="Koreny L."/>
            <person name="Kroth P.G."/>
            <person name="Liu Y."/>
            <person name="Malik S.-B."/>
            <person name="Maier U.G."/>
            <person name="McRose D."/>
            <person name="Mock T."/>
            <person name="Neilson J.A."/>
            <person name="Onodera N.T."/>
            <person name="Poole A.M."/>
            <person name="Pritham E.J."/>
            <person name="Richards T.A."/>
            <person name="Rocap G."/>
            <person name="Roy S.W."/>
            <person name="Sarai C."/>
            <person name="Schaack S."/>
            <person name="Shirato S."/>
            <person name="Slamovits C.H."/>
            <person name="Spencer D.F."/>
            <person name="Suzuki S."/>
            <person name="Worden A.Z."/>
            <person name="Zauner S."/>
            <person name="Barry K."/>
            <person name="Bell C."/>
            <person name="Bharti A.K."/>
            <person name="Crow J.A."/>
            <person name="Grimwood J."/>
            <person name="Kramer R."/>
            <person name="Lindquist E."/>
            <person name="Lucas S."/>
            <person name="Salamov A."/>
            <person name="McFadden G.I."/>
            <person name="Lane C.E."/>
            <person name="Keeling P.J."/>
            <person name="Gray M.W."/>
            <person name="Grigoriev I.V."/>
            <person name="Archibald J.M."/>
        </authorList>
    </citation>
    <scope>NUCLEOTIDE SEQUENCE</scope>
    <source>
        <strain evidence="7">CCMP2712</strain>
    </source>
</reference>
<dbReference type="InterPro" id="IPR050710">
    <property type="entry name" value="Band7/mec-2_domain"/>
</dbReference>
<dbReference type="GO" id="GO:0005739">
    <property type="term" value="C:mitochondrion"/>
    <property type="evidence" value="ECO:0007669"/>
    <property type="project" value="UniProtKB-SubCell"/>
</dbReference>
<dbReference type="CDD" id="cd08829">
    <property type="entry name" value="SPFH_paraslipin"/>
    <property type="match status" value="1"/>
</dbReference>
<dbReference type="GeneID" id="17298355"/>
<organism evidence="5">
    <name type="scientific">Guillardia theta (strain CCMP2712)</name>
    <name type="common">Cryptophyte</name>
    <dbReference type="NCBI Taxonomy" id="905079"/>
    <lineage>
        <taxon>Eukaryota</taxon>
        <taxon>Cryptophyceae</taxon>
        <taxon>Pyrenomonadales</taxon>
        <taxon>Geminigeraceae</taxon>
        <taxon>Guillardia</taxon>
    </lineage>
</organism>
<dbReference type="Pfam" id="PF16200">
    <property type="entry name" value="Band_7_C"/>
    <property type="match status" value="1"/>
</dbReference>
<name>L1J0U6_GUITC</name>
<keyword evidence="3" id="KW-0496">Mitochondrion</keyword>
<dbReference type="KEGG" id="gtt:GUITHDRAFT_141750"/>
<dbReference type="PaxDb" id="55529-EKX41754"/>
<dbReference type="EMBL" id="JH993021">
    <property type="protein sequence ID" value="EKX41754.1"/>
    <property type="molecule type" value="Genomic_DNA"/>
</dbReference>
<dbReference type="PANTHER" id="PTHR43327:SF10">
    <property type="entry name" value="STOMATIN-LIKE PROTEIN 2, MITOCHONDRIAL"/>
    <property type="match status" value="1"/>
</dbReference>
<dbReference type="SMART" id="SM00244">
    <property type="entry name" value="PHB"/>
    <property type="match status" value="1"/>
</dbReference>
<proteinExistence type="inferred from homology"/>
<dbReference type="HOGENOM" id="CLU_024949_2_2_1"/>
<evidence type="ECO:0000256" key="3">
    <source>
        <dbReference type="ARBA" id="ARBA00023128"/>
    </source>
</evidence>
<dbReference type="FunFam" id="3.30.479.30:FF:000004">
    <property type="entry name" value="Putative membrane protease family, stomatin"/>
    <property type="match status" value="1"/>
</dbReference>
<dbReference type="Proteomes" id="UP000011087">
    <property type="component" value="Unassembled WGS sequence"/>
</dbReference>
<dbReference type="EnsemblProtists" id="EKX41754">
    <property type="protein sequence ID" value="EKX41754"/>
    <property type="gene ID" value="GUITHDRAFT_141750"/>
</dbReference>
<dbReference type="InterPro" id="IPR036013">
    <property type="entry name" value="Band_7/SPFH_dom_sf"/>
</dbReference>
<dbReference type="OrthoDB" id="434619at2759"/>
<dbReference type="GO" id="GO:0098552">
    <property type="term" value="C:side of membrane"/>
    <property type="evidence" value="ECO:0007669"/>
    <property type="project" value="UniProtKB-ARBA"/>
</dbReference>
<comment type="similarity">
    <text evidence="2">Belongs to the band 7/mec-2 family.</text>
</comment>
<dbReference type="AlphaFoldDB" id="L1J0U6"/>
<dbReference type="SUPFAM" id="SSF117892">
    <property type="entry name" value="Band 7/SPFH domain"/>
    <property type="match status" value="1"/>
</dbReference>
<gene>
    <name evidence="5" type="ORF">GUITHDRAFT_141750</name>
</gene>
<dbReference type="Gene3D" id="3.30.479.30">
    <property type="entry name" value="Band 7 domain"/>
    <property type="match status" value="1"/>
</dbReference>
<dbReference type="eggNOG" id="KOG2620">
    <property type="taxonomic scope" value="Eukaryota"/>
</dbReference>
<dbReference type="Pfam" id="PF01145">
    <property type="entry name" value="Band_7"/>
    <property type="match status" value="1"/>
</dbReference>
<evidence type="ECO:0000259" key="4">
    <source>
        <dbReference type="SMART" id="SM00244"/>
    </source>
</evidence>
<evidence type="ECO:0000256" key="1">
    <source>
        <dbReference type="ARBA" id="ARBA00004173"/>
    </source>
</evidence>
<dbReference type="GO" id="GO:0007005">
    <property type="term" value="P:mitochondrion organization"/>
    <property type="evidence" value="ECO:0007669"/>
    <property type="project" value="TreeGrafter"/>
</dbReference>
<keyword evidence="7" id="KW-1185">Reference proteome</keyword>
<comment type="subcellular location">
    <subcellularLocation>
        <location evidence="1">Mitochondrion</location>
    </subcellularLocation>
</comment>
<dbReference type="GO" id="GO:0005886">
    <property type="term" value="C:plasma membrane"/>
    <property type="evidence" value="ECO:0007669"/>
    <property type="project" value="UniProtKB-ARBA"/>
</dbReference>
<sequence length="326" mass="35868">MSAQVPRGSQSTDEGLISQVVERFGKFHTVLAPGLNLIIPFVDQIAYVHSLKEEALTIPNQTAITSDNVTLQIDGVLYIRIVDAYKASYGVRDAWFAISQLAQTTMRSEIGKISLDQTFKDRETLNLNVVRNIQAASESWGVECMRYEIRDIQAPRKIKEAMDQQAEAERRKRAHILDSEAEQFSEINIAEGRKRAQVLASEGEYQERVNQARGEAEAILVVADATAKSIERLAGAIQVAGGKDAVALKIAEKYLEGFSKVAKESTTVLLPANPADPSSMIGAAMGVYESMQRSRKTLAEGSGSLITPEKLNALKEQILQDTEEKK</sequence>
<reference evidence="6" key="3">
    <citation type="submission" date="2015-06" db="UniProtKB">
        <authorList>
            <consortium name="EnsemblProtists"/>
        </authorList>
    </citation>
    <scope>IDENTIFICATION</scope>
</reference>
<dbReference type="STRING" id="905079.L1J0U6"/>
<dbReference type="PRINTS" id="PR00721">
    <property type="entry name" value="STOMATIN"/>
</dbReference>
<dbReference type="InterPro" id="IPR001972">
    <property type="entry name" value="Stomatin_HflK_fam"/>
</dbReference>
<evidence type="ECO:0000313" key="5">
    <source>
        <dbReference type="EMBL" id="EKX41754.1"/>
    </source>
</evidence>
<reference evidence="5 7" key="1">
    <citation type="journal article" date="2012" name="Nature">
        <title>Algal genomes reveal evolutionary mosaicism and the fate of nucleomorphs.</title>
        <authorList>
            <consortium name="DOE Joint Genome Institute"/>
            <person name="Curtis B.A."/>
            <person name="Tanifuji G."/>
            <person name="Burki F."/>
            <person name="Gruber A."/>
            <person name="Irimia M."/>
            <person name="Maruyama S."/>
            <person name="Arias M.C."/>
            <person name="Ball S.G."/>
            <person name="Gile G.H."/>
            <person name="Hirakawa Y."/>
            <person name="Hopkins J.F."/>
            <person name="Kuo A."/>
            <person name="Rensing S.A."/>
            <person name="Schmutz J."/>
            <person name="Symeonidi A."/>
            <person name="Elias M."/>
            <person name="Eveleigh R.J."/>
            <person name="Herman E.K."/>
            <person name="Klute M.J."/>
            <person name="Nakayama T."/>
            <person name="Obornik M."/>
            <person name="Reyes-Prieto A."/>
            <person name="Armbrust E.V."/>
            <person name="Aves S.J."/>
            <person name="Beiko R.G."/>
            <person name="Coutinho P."/>
            <person name="Dacks J.B."/>
            <person name="Durnford D.G."/>
            <person name="Fast N.M."/>
            <person name="Green B.R."/>
            <person name="Grisdale C.J."/>
            <person name="Hempel F."/>
            <person name="Henrissat B."/>
            <person name="Hoppner M.P."/>
            <person name="Ishida K."/>
            <person name="Kim E."/>
            <person name="Koreny L."/>
            <person name="Kroth P.G."/>
            <person name="Liu Y."/>
            <person name="Malik S.B."/>
            <person name="Maier U.G."/>
            <person name="McRose D."/>
            <person name="Mock T."/>
            <person name="Neilson J.A."/>
            <person name="Onodera N.T."/>
            <person name="Poole A.M."/>
            <person name="Pritham E.J."/>
            <person name="Richards T.A."/>
            <person name="Rocap G."/>
            <person name="Roy S.W."/>
            <person name="Sarai C."/>
            <person name="Schaack S."/>
            <person name="Shirato S."/>
            <person name="Slamovits C.H."/>
            <person name="Spencer D.F."/>
            <person name="Suzuki S."/>
            <person name="Worden A.Z."/>
            <person name="Zauner S."/>
            <person name="Barry K."/>
            <person name="Bell C."/>
            <person name="Bharti A.K."/>
            <person name="Crow J.A."/>
            <person name="Grimwood J."/>
            <person name="Kramer R."/>
            <person name="Lindquist E."/>
            <person name="Lucas S."/>
            <person name="Salamov A."/>
            <person name="McFadden G.I."/>
            <person name="Lane C.E."/>
            <person name="Keeling P.J."/>
            <person name="Gray M.W."/>
            <person name="Grigoriev I.V."/>
            <person name="Archibald J.M."/>
        </authorList>
    </citation>
    <scope>NUCLEOTIDE SEQUENCE</scope>
    <source>
        <strain evidence="5 7">CCMP2712</strain>
    </source>
</reference>
<protein>
    <recommendedName>
        <fullName evidence="4">Band 7 domain-containing protein</fullName>
    </recommendedName>
</protein>